<evidence type="ECO:0000313" key="2">
    <source>
        <dbReference type="EMBL" id="KIW23688.1"/>
    </source>
</evidence>
<protein>
    <submittedName>
        <fullName evidence="2">Uncharacterized protein</fullName>
    </submittedName>
</protein>
<dbReference type="GeneID" id="27351062"/>
<organism evidence="2 3">
    <name type="scientific">Cladophialophora immunda</name>
    <dbReference type="NCBI Taxonomy" id="569365"/>
    <lineage>
        <taxon>Eukaryota</taxon>
        <taxon>Fungi</taxon>
        <taxon>Dikarya</taxon>
        <taxon>Ascomycota</taxon>
        <taxon>Pezizomycotina</taxon>
        <taxon>Eurotiomycetes</taxon>
        <taxon>Chaetothyriomycetidae</taxon>
        <taxon>Chaetothyriales</taxon>
        <taxon>Herpotrichiellaceae</taxon>
        <taxon>Cladophialophora</taxon>
    </lineage>
</organism>
<evidence type="ECO:0000313" key="3">
    <source>
        <dbReference type="Proteomes" id="UP000054466"/>
    </source>
</evidence>
<dbReference type="EMBL" id="KN847046">
    <property type="protein sequence ID" value="KIW23688.1"/>
    <property type="molecule type" value="Genomic_DNA"/>
</dbReference>
<dbReference type="OrthoDB" id="4132298at2759"/>
<keyword evidence="3" id="KW-1185">Reference proteome</keyword>
<sequence length="163" mass="18679">MADNARSDSNLCEIVIECNNKLPTQKLAKKNWQSDQRCEITEACVQDLGFSIVDMNGEKRKSLRLRWAPKTSAKSLEDEFFIVSEGDHEIFLGQEACDKWYYASNPGIYPCFMKKVPREIVAKKEEENKARQAQEIAAEKAKWIEGFQRERPSPSIETPGPHL</sequence>
<gene>
    <name evidence="2" type="ORF">PV07_11868</name>
</gene>
<dbReference type="RefSeq" id="XP_016243904.1">
    <property type="nucleotide sequence ID" value="XM_016399342.1"/>
</dbReference>
<dbReference type="HOGENOM" id="CLU_1626852_0_0_1"/>
<name>A0A0D2BX44_9EURO</name>
<dbReference type="VEuPathDB" id="FungiDB:PV07_11868"/>
<reference evidence="2 3" key="1">
    <citation type="submission" date="2015-01" db="EMBL/GenBank/DDBJ databases">
        <title>The Genome Sequence of Cladophialophora immunda CBS83496.</title>
        <authorList>
            <consortium name="The Broad Institute Genomics Platform"/>
            <person name="Cuomo C."/>
            <person name="de Hoog S."/>
            <person name="Gorbushina A."/>
            <person name="Stielow B."/>
            <person name="Teixiera M."/>
            <person name="Abouelleil A."/>
            <person name="Chapman S.B."/>
            <person name="Priest M."/>
            <person name="Young S.K."/>
            <person name="Wortman J."/>
            <person name="Nusbaum C."/>
            <person name="Birren B."/>
        </authorList>
    </citation>
    <scope>NUCLEOTIDE SEQUENCE [LARGE SCALE GENOMIC DNA]</scope>
    <source>
        <strain evidence="2 3">CBS 83496</strain>
    </source>
</reference>
<accession>A0A0D2BX44</accession>
<dbReference type="Proteomes" id="UP000054466">
    <property type="component" value="Unassembled WGS sequence"/>
</dbReference>
<proteinExistence type="predicted"/>
<dbReference type="AlphaFoldDB" id="A0A0D2BX44"/>
<evidence type="ECO:0000256" key="1">
    <source>
        <dbReference type="SAM" id="MobiDB-lite"/>
    </source>
</evidence>
<feature type="region of interest" description="Disordered" evidence="1">
    <location>
        <begin position="144"/>
        <end position="163"/>
    </location>
</feature>